<feature type="transmembrane region" description="Helical" evidence="2">
    <location>
        <begin position="158"/>
        <end position="180"/>
    </location>
</feature>
<accession>M0I9V7</accession>
<keyword evidence="2" id="KW-0812">Transmembrane</keyword>
<evidence type="ECO:0000313" key="3">
    <source>
        <dbReference type="EMBL" id="ELZ93546.1"/>
    </source>
</evidence>
<sequence length="188" mass="20236">MAAVAVADEHGGAEETTPSDDESDEEPTPPDADPFDNGEENEEPENPFVFEFSENARVTDYTWDDRTLTVTLEADTRTTFVLTDAGVLAEAGEGSDGEVPMRPVTVPSGETKTVEFTVRDTGTRLVTISADGTMWYTLEDGFGMFSGSAGWADVRAGVLAALATMTVIIVLTSVTAYLAMSRDYRQVM</sequence>
<feature type="region of interest" description="Disordered" evidence="1">
    <location>
        <begin position="1"/>
        <end position="48"/>
    </location>
</feature>
<keyword evidence="2" id="KW-1133">Transmembrane helix</keyword>
<dbReference type="RefSeq" id="WP_006600410.1">
    <property type="nucleotide sequence ID" value="NZ_AOLL01000009.1"/>
</dbReference>
<evidence type="ECO:0000313" key="4">
    <source>
        <dbReference type="Proteomes" id="UP000011577"/>
    </source>
</evidence>
<evidence type="ECO:0000256" key="1">
    <source>
        <dbReference type="SAM" id="MobiDB-lite"/>
    </source>
</evidence>
<dbReference type="InterPro" id="IPR058376">
    <property type="entry name" value="DUF8063"/>
</dbReference>
<protein>
    <submittedName>
        <fullName evidence="3">Uncharacterized protein</fullName>
    </submittedName>
</protein>
<proteinExistence type="predicted"/>
<keyword evidence="2" id="KW-0472">Membrane</keyword>
<organism evidence="3 4">
    <name type="scientific">Haloferax volcanii JCM 10717</name>
    <dbReference type="NCBI Taxonomy" id="1227458"/>
    <lineage>
        <taxon>Archaea</taxon>
        <taxon>Methanobacteriati</taxon>
        <taxon>Methanobacteriota</taxon>
        <taxon>Stenosarchaea group</taxon>
        <taxon>Halobacteria</taxon>
        <taxon>Halobacteriales</taxon>
        <taxon>Haloferacaceae</taxon>
        <taxon>Haloferax</taxon>
    </lineage>
</organism>
<dbReference type="Pfam" id="PF26259">
    <property type="entry name" value="DUF8063"/>
    <property type="match status" value="1"/>
</dbReference>
<dbReference type="Proteomes" id="UP000011577">
    <property type="component" value="Unassembled WGS sequence"/>
</dbReference>
<comment type="caution">
    <text evidence="3">The sequence shown here is derived from an EMBL/GenBank/DDBJ whole genome shotgun (WGS) entry which is preliminary data.</text>
</comment>
<dbReference type="EMBL" id="AOLL01000009">
    <property type="protein sequence ID" value="ELZ93546.1"/>
    <property type="molecule type" value="Genomic_DNA"/>
</dbReference>
<feature type="compositionally biased region" description="Acidic residues" evidence="1">
    <location>
        <begin position="17"/>
        <end position="45"/>
    </location>
</feature>
<name>M0I9V7_HALVO</name>
<reference evidence="3 4" key="1">
    <citation type="journal article" date="2014" name="PLoS Genet.">
        <title>Phylogenetically driven sequencing of extremely halophilic archaea reveals strategies for static and dynamic osmo-response.</title>
        <authorList>
            <person name="Becker E.A."/>
            <person name="Seitzer P.M."/>
            <person name="Tritt A."/>
            <person name="Larsen D."/>
            <person name="Krusor M."/>
            <person name="Yao A.I."/>
            <person name="Wu D."/>
            <person name="Madern D."/>
            <person name="Eisen J.A."/>
            <person name="Darling A.E."/>
            <person name="Facciotti M.T."/>
        </authorList>
    </citation>
    <scope>NUCLEOTIDE SEQUENCE [LARGE SCALE GENOMIC DNA]</scope>
    <source>
        <strain evidence="3 4">JCM 10717</strain>
    </source>
</reference>
<gene>
    <name evidence="3" type="ORF">C452_04978</name>
</gene>
<dbReference type="AlphaFoldDB" id="M0I9V7"/>
<evidence type="ECO:0000256" key="2">
    <source>
        <dbReference type="SAM" id="Phobius"/>
    </source>
</evidence>
<dbReference type="PATRIC" id="fig|1227458.3.peg.964"/>